<dbReference type="SMART" id="SM00228">
    <property type="entry name" value="PDZ"/>
    <property type="match status" value="1"/>
</dbReference>
<dbReference type="SUPFAM" id="SSF50156">
    <property type="entry name" value="PDZ domain-like"/>
    <property type="match status" value="1"/>
</dbReference>
<protein>
    <recommendedName>
        <fullName evidence="4">PDZ domain-containing protein</fullName>
    </recommendedName>
</protein>
<dbReference type="PANTHER" id="PTHR10554">
    <property type="entry name" value="SYNTROPHIN"/>
    <property type="match status" value="1"/>
</dbReference>
<dbReference type="EMBL" id="JAFNEN010000385">
    <property type="protein sequence ID" value="KAG8184188.1"/>
    <property type="molecule type" value="Genomic_DNA"/>
</dbReference>
<accession>A0AAV6UK60</accession>
<dbReference type="GO" id="GO:0005856">
    <property type="term" value="C:cytoskeleton"/>
    <property type="evidence" value="ECO:0007669"/>
    <property type="project" value="UniProtKB-SubCell"/>
</dbReference>
<reference evidence="5 6" key="1">
    <citation type="journal article" date="2022" name="Nat. Ecol. Evol.">
        <title>A masculinizing supergene underlies an exaggerated male reproductive morph in a spider.</title>
        <authorList>
            <person name="Hendrickx F."/>
            <person name="De Corte Z."/>
            <person name="Sonet G."/>
            <person name="Van Belleghem S.M."/>
            <person name="Kostlbacher S."/>
            <person name="Vangestel C."/>
        </authorList>
    </citation>
    <scope>NUCLEOTIDE SEQUENCE [LARGE SCALE GENOMIC DNA]</scope>
    <source>
        <strain evidence="5">W744_W776</strain>
    </source>
</reference>
<gene>
    <name evidence="5" type="ORF">JTE90_010223</name>
</gene>
<evidence type="ECO:0000256" key="1">
    <source>
        <dbReference type="ARBA" id="ARBA00004245"/>
    </source>
</evidence>
<evidence type="ECO:0000259" key="4">
    <source>
        <dbReference type="PROSITE" id="PS50106"/>
    </source>
</evidence>
<proteinExistence type="inferred from homology"/>
<dbReference type="PANTHER" id="PTHR10554:SF12">
    <property type="entry name" value="IP02644P"/>
    <property type="match status" value="1"/>
</dbReference>
<feature type="non-terminal residue" evidence="5">
    <location>
        <position position="184"/>
    </location>
</feature>
<sequence>MEDDVHEVREVKLKRSDSIGLGFSVFGGKGSGLPPVVYQVVDQSPAHISGVLEAGDVILEVNDKDVVSLTTKEVLKCLRLSNDVVTLKVKKDASVRERVHHHMAASSELQALRRSFIAPKEQHNGNNHKTGSNVSCKANGDLSHNRENVPPKQPKFESFTMTGELIIKTKSSNFVNFKEQPFNK</sequence>
<feature type="domain" description="PDZ" evidence="4">
    <location>
        <begin position="10"/>
        <end position="93"/>
    </location>
</feature>
<comment type="subcellular location">
    <subcellularLocation>
        <location evidence="1">Cytoplasm</location>
        <location evidence="1">Cytoskeleton</location>
    </subcellularLocation>
</comment>
<organism evidence="5 6">
    <name type="scientific">Oedothorax gibbosus</name>
    <dbReference type="NCBI Taxonomy" id="931172"/>
    <lineage>
        <taxon>Eukaryota</taxon>
        <taxon>Metazoa</taxon>
        <taxon>Ecdysozoa</taxon>
        <taxon>Arthropoda</taxon>
        <taxon>Chelicerata</taxon>
        <taxon>Arachnida</taxon>
        <taxon>Araneae</taxon>
        <taxon>Araneomorphae</taxon>
        <taxon>Entelegynae</taxon>
        <taxon>Araneoidea</taxon>
        <taxon>Linyphiidae</taxon>
        <taxon>Erigoninae</taxon>
        <taxon>Oedothorax</taxon>
    </lineage>
</organism>
<dbReference type="GO" id="GO:0005198">
    <property type="term" value="F:structural molecule activity"/>
    <property type="evidence" value="ECO:0007669"/>
    <property type="project" value="InterPro"/>
</dbReference>
<dbReference type="CDD" id="cd00136">
    <property type="entry name" value="PDZ_canonical"/>
    <property type="match status" value="1"/>
</dbReference>
<dbReference type="Gene3D" id="2.30.42.10">
    <property type="match status" value="1"/>
</dbReference>
<dbReference type="Pfam" id="PF00595">
    <property type="entry name" value="PDZ"/>
    <property type="match status" value="1"/>
</dbReference>
<dbReference type="Proteomes" id="UP000827092">
    <property type="component" value="Unassembled WGS sequence"/>
</dbReference>
<evidence type="ECO:0000256" key="3">
    <source>
        <dbReference type="ARBA" id="ARBA00023212"/>
    </source>
</evidence>
<comment type="similarity">
    <text evidence="2">Belongs to the syntrophin family.</text>
</comment>
<dbReference type="PROSITE" id="PS50106">
    <property type="entry name" value="PDZ"/>
    <property type="match status" value="1"/>
</dbReference>
<dbReference type="AlphaFoldDB" id="A0AAV6UK60"/>
<evidence type="ECO:0000256" key="2">
    <source>
        <dbReference type="ARBA" id="ARBA00010798"/>
    </source>
</evidence>
<keyword evidence="6" id="KW-1185">Reference proteome</keyword>
<keyword evidence="3" id="KW-0206">Cytoskeleton</keyword>
<comment type="caution">
    <text evidence="5">The sequence shown here is derived from an EMBL/GenBank/DDBJ whole genome shotgun (WGS) entry which is preliminary data.</text>
</comment>
<dbReference type="InterPro" id="IPR001478">
    <property type="entry name" value="PDZ"/>
</dbReference>
<dbReference type="GO" id="GO:0016010">
    <property type="term" value="C:dystrophin-associated glycoprotein complex"/>
    <property type="evidence" value="ECO:0007669"/>
    <property type="project" value="TreeGrafter"/>
</dbReference>
<dbReference type="InterPro" id="IPR015482">
    <property type="entry name" value="Syntrophin"/>
</dbReference>
<keyword evidence="3" id="KW-0963">Cytoplasm</keyword>
<evidence type="ECO:0000313" key="6">
    <source>
        <dbReference type="Proteomes" id="UP000827092"/>
    </source>
</evidence>
<evidence type="ECO:0000313" key="5">
    <source>
        <dbReference type="EMBL" id="KAG8184188.1"/>
    </source>
</evidence>
<dbReference type="InterPro" id="IPR036034">
    <property type="entry name" value="PDZ_sf"/>
</dbReference>
<name>A0AAV6UK60_9ARAC</name>